<sequence length="204" mass="22334">MLKAPVNYEQTTPLYKPYSFTLNLASLLEPLKHDGIGKQIAGFRGVFFSVHNTVALKQKATRIQFYMHDIVGGPQPTAVRVAGRSNFTGQDSIAAISVMDNPLTATPSMNSTLVGRAQGIYAMSSQEKELSLLMTLTYAFTTGPYSGSTFSVVGRNPVMKEVREMPVVGGTGKFRLARGYCLARTYSMTQMEAVIGYNVTLLHY</sequence>
<dbReference type="GO" id="GO:0048046">
    <property type="term" value="C:apoplast"/>
    <property type="evidence" value="ECO:0007669"/>
    <property type="project" value="UniProtKB-SubCell"/>
</dbReference>
<dbReference type="EMBL" id="CM017634">
    <property type="protein sequence ID" value="TYH40050.1"/>
    <property type="molecule type" value="Genomic_DNA"/>
</dbReference>
<comment type="subunit">
    <text evidence="2 4">Homodimer.</text>
</comment>
<comment type="similarity">
    <text evidence="1 4">Belongs to the plant dirigent protein family.</text>
</comment>
<dbReference type="Gene3D" id="2.40.480.10">
    <property type="entry name" value="Allene oxide cyclase-like"/>
    <property type="match status" value="1"/>
</dbReference>
<reference evidence="5 6" key="1">
    <citation type="submission" date="2019-07" db="EMBL/GenBank/DDBJ databases">
        <title>WGS assembly of Gossypium tomentosum.</title>
        <authorList>
            <person name="Chen Z.J."/>
            <person name="Sreedasyam A."/>
            <person name="Ando A."/>
            <person name="Song Q."/>
            <person name="De L."/>
            <person name="Hulse-Kemp A."/>
            <person name="Ding M."/>
            <person name="Ye W."/>
            <person name="Kirkbride R."/>
            <person name="Jenkins J."/>
            <person name="Plott C."/>
            <person name="Lovell J."/>
            <person name="Lin Y.-M."/>
            <person name="Vaughn R."/>
            <person name="Liu B."/>
            <person name="Li W."/>
            <person name="Simpson S."/>
            <person name="Scheffler B."/>
            <person name="Saski C."/>
            <person name="Grover C."/>
            <person name="Hu G."/>
            <person name="Conover J."/>
            <person name="Carlson J."/>
            <person name="Shu S."/>
            <person name="Boston L."/>
            <person name="Williams M."/>
            <person name="Peterson D."/>
            <person name="Mcgee K."/>
            <person name="Jones D."/>
            <person name="Wendel J."/>
            <person name="Stelly D."/>
            <person name="Grimwood J."/>
            <person name="Schmutz J."/>
        </authorList>
    </citation>
    <scope>NUCLEOTIDE SEQUENCE [LARGE SCALE GENOMIC DNA]</scope>
    <source>
        <strain evidence="5">7179.01</strain>
    </source>
</reference>
<gene>
    <name evidence="5" type="ORF">ES332_D12G219600v1</name>
</gene>
<protein>
    <recommendedName>
        <fullName evidence="4">Dirigent protein</fullName>
    </recommendedName>
</protein>
<dbReference type="GO" id="GO:0009699">
    <property type="term" value="P:phenylpropanoid biosynthetic process"/>
    <property type="evidence" value="ECO:0007669"/>
    <property type="project" value="UniProtKB-ARBA"/>
</dbReference>
<evidence type="ECO:0000256" key="2">
    <source>
        <dbReference type="ARBA" id="ARBA00011738"/>
    </source>
</evidence>
<name>A0A5D2ID76_GOSTO</name>
<organism evidence="5 6">
    <name type="scientific">Gossypium tomentosum</name>
    <name type="common">Hawaiian cotton</name>
    <name type="synonym">Gossypium sandvicense</name>
    <dbReference type="NCBI Taxonomy" id="34277"/>
    <lineage>
        <taxon>Eukaryota</taxon>
        <taxon>Viridiplantae</taxon>
        <taxon>Streptophyta</taxon>
        <taxon>Embryophyta</taxon>
        <taxon>Tracheophyta</taxon>
        <taxon>Spermatophyta</taxon>
        <taxon>Magnoliopsida</taxon>
        <taxon>eudicotyledons</taxon>
        <taxon>Gunneridae</taxon>
        <taxon>Pentapetalae</taxon>
        <taxon>rosids</taxon>
        <taxon>malvids</taxon>
        <taxon>Malvales</taxon>
        <taxon>Malvaceae</taxon>
        <taxon>Malvoideae</taxon>
        <taxon>Gossypium</taxon>
    </lineage>
</organism>
<keyword evidence="3 4" id="KW-0964">Secreted</keyword>
<dbReference type="Proteomes" id="UP000322667">
    <property type="component" value="Chromosome D12"/>
</dbReference>
<dbReference type="InterPro" id="IPR004265">
    <property type="entry name" value="Dirigent"/>
</dbReference>
<evidence type="ECO:0000313" key="5">
    <source>
        <dbReference type="EMBL" id="TYH40050.1"/>
    </source>
</evidence>
<proteinExistence type="inferred from homology"/>
<accession>A0A5D2ID76</accession>
<evidence type="ECO:0000313" key="6">
    <source>
        <dbReference type="Proteomes" id="UP000322667"/>
    </source>
</evidence>
<dbReference type="InterPro" id="IPR044859">
    <property type="entry name" value="Allene_oxi_cyc_Dirigent"/>
</dbReference>
<dbReference type="AlphaFoldDB" id="A0A5D2ID76"/>
<keyword evidence="4" id="KW-0052">Apoplast</keyword>
<evidence type="ECO:0000256" key="3">
    <source>
        <dbReference type="ARBA" id="ARBA00022525"/>
    </source>
</evidence>
<comment type="function">
    <text evidence="4">Dirigent proteins impart stereoselectivity on the phenoxy radical-coupling reaction, yielding optically active lignans from two molecules of coniferyl alcohol in the biosynthesis of lignans, flavonolignans, and alkaloids and thus plays a central role in plant secondary metabolism.</text>
</comment>
<dbReference type="Pfam" id="PF03018">
    <property type="entry name" value="Dirigent"/>
    <property type="match status" value="1"/>
</dbReference>
<dbReference type="PANTHER" id="PTHR21495">
    <property type="entry name" value="NUCLEOPORIN-RELATED"/>
    <property type="match status" value="1"/>
</dbReference>
<comment type="subcellular location">
    <subcellularLocation>
        <location evidence="4">Secreted</location>
        <location evidence="4">Extracellular space</location>
        <location evidence="4">Apoplast</location>
    </subcellularLocation>
</comment>
<keyword evidence="6" id="KW-1185">Reference proteome</keyword>
<evidence type="ECO:0000256" key="4">
    <source>
        <dbReference type="RuleBase" id="RU363099"/>
    </source>
</evidence>
<evidence type="ECO:0000256" key="1">
    <source>
        <dbReference type="ARBA" id="ARBA00010746"/>
    </source>
</evidence>